<sequence>MAPARDNEFLPEVWGLYSLGTLWIALRYVVRIRVDGLKGLRWDDALALVVLAAWTYSCAIIHVTYYTGTSSDFTTQEVANFDRKKFAEVVYGSKLFLGSWYAYLVLIFALKGMVLIFYERIFHEPWQRKVLWLTTVLCASGFSGLTLALSLRCLPYHKRWQVSPPPPISCTASPNILITTSCVNAVTDIFLLSVPVSLLWNLNKPLRTRIAVFILLASGLFVLAACIIRVSLTVVPHIFVLNIARWGVREFAVGIVAVNSASLRPMFRYSFWTSKKATQEVQQRRRNNYVFASAQRVRQHFNRSRRGDHVLNSTSAGASTLDSYIQRELGEEDFVYEDPDYQMTSIAEPPPAPGFAMGDADLEKGGAFYTEIARKDSALPRLDNGYGGAGTASSGDTRSSQSRL</sequence>
<dbReference type="PANTHER" id="PTHR33048">
    <property type="entry name" value="PTH11-LIKE INTEGRAL MEMBRANE PROTEIN (AFU_ORTHOLOGUE AFUA_5G11245)"/>
    <property type="match status" value="1"/>
</dbReference>
<dbReference type="AlphaFoldDB" id="A0A9P4W507"/>
<protein>
    <recommendedName>
        <fullName evidence="8">Rhodopsin domain-containing protein</fullName>
    </recommendedName>
</protein>
<feature type="domain" description="Rhodopsin" evidence="8">
    <location>
        <begin position="26"/>
        <end position="268"/>
    </location>
</feature>
<dbReference type="GO" id="GO:0016020">
    <property type="term" value="C:membrane"/>
    <property type="evidence" value="ECO:0007669"/>
    <property type="project" value="UniProtKB-SubCell"/>
</dbReference>
<dbReference type="EMBL" id="SWKU01000062">
    <property type="protein sequence ID" value="KAF2993034.1"/>
    <property type="molecule type" value="Genomic_DNA"/>
</dbReference>
<evidence type="ECO:0000256" key="6">
    <source>
        <dbReference type="SAM" id="MobiDB-lite"/>
    </source>
</evidence>
<keyword evidence="4 7" id="KW-0472">Membrane</keyword>
<evidence type="ECO:0000313" key="9">
    <source>
        <dbReference type="EMBL" id="KAF2993034.1"/>
    </source>
</evidence>
<comment type="subcellular location">
    <subcellularLocation>
        <location evidence="1">Membrane</location>
        <topology evidence="1">Multi-pass membrane protein</topology>
    </subcellularLocation>
</comment>
<feature type="transmembrane region" description="Helical" evidence="7">
    <location>
        <begin position="130"/>
        <end position="151"/>
    </location>
</feature>
<evidence type="ECO:0000256" key="4">
    <source>
        <dbReference type="ARBA" id="ARBA00023136"/>
    </source>
</evidence>
<dbReference type="InterPro" id="IPR052337">
    <property type="entry name" value="SAT4-like"/>
</dbReference>
<feature type="transmembrane region" description="Helical" evidence="7">
    <location>
        <begin position="100"/>
        <end position="118"/>
    </location>
</feature>
<evidence type="ECO:0000256" key="7">
    <source>
        <dbReference type="SAM" id="Phobius"/>
    </source>
</evidence>
<feature type="transmembrane region" description="Helical" evidence="7">
    <location>
        <begin position="13"/>
        <end position="30"/>
    </location>
</feature>
<comment type="caution">
    <text evidence="9">The sequence shown here is derived from an EMBL/GenBank/DDBJ whole genome shotgun (WGS) entry which is preliminary data.</text>
</comment>
<feature type="transmembrane region" description="Helical" evidence="7">
    <location>
        <begin position="212"/>
        <end position="239"/>
    </location>
</feature>
<evidence type="ECO:0000256" key="1">
    <source>
        <dbReference type="ARBA" id="ARBA00004141"/>
    </source>
</evidence>
<comment type="similarity">
    <text evidence="5">Belongs to the SAT4 family.</text>
</comment>
<evidence type="ECO:0000256" key="2">
    <source>
        <dbReference type="ARBA" id="ARBA00022692"/>
    </source>
</evidence>
<name>A0A9P4W507_CURKU</name>
<keyword evidence="2 7" id="KW-0812">Transmembrane</keyword>
<evidence type="ECO:0000259" key="8">
    <source>
        <dbReference type="Pfam" id="PF20684"/>
    </source>
</evidence>
<evidence type="ECO:0000256" key="3">
    <source>
        <dbReference type="ARBA" id="ARBA00022989"/>
    </source>
</evidence>
<dbReference type="InterPro" id="IPR049326">
    <property type="entry name" value="Rhodopsin_dom_fungi"/>
</dbReference>
<dbReference type="PANTHER" id="PTHR33048:SF152">
    <property type="entry name" value="INTEGRAL MEMBRANE PROTEIN"/>
    <property type="match status" value="1"/>
</dbReference>
<accession>A0A9P4W507</accession>
<organism evidence="9 10">
    <name type="scientific">Curvularia kusanoi</name>
    <name type="common">Cochliobolus kusanoi</name>
    <dbReference type="NCBI Taxonomy" id="90978"/>
    <lineage>
        <taxon>Eukaryota</taxon>
        <taxon>Fungi</taxon>
        <taxon>Dikarya</taxon>
        <taxon>Ascomycota</taxon>
        <taxon>Pezizomycotina</taxon>
        <taxon>Dothideomycetes</taxon>
        <taxon>Pleosporomycetidae</taxon>
        <taxon>Pleosporales</taxon>
        <taxon>Pleosporineae</taxon>
        <taxon>Pleosporaceae</taxon>
        <taxon>Curvularia</taxon>
    </lineage>
</organism>
<reference evidence="9" key="1">
    <citation type="submission" date="2019-04" db="EMBL/GenBank/DDBJ databases">
        <title>Sequencing of skin fungus with MAO and IRED activity.</title>
        <authorList>
            <person name="Marsaioli A.J."/>
            <person name="Bonatto J.M.C."/>
            <person name="Reis Junior O."/>
        </authorList>
    </citation>
    <scope>NUCLEOTIDE SEQUENCE</scope>
    <source>
        <strain evidence="9">30M1</strain>
    </source>
</reference>
<feature type="compositionally biased region" description="Polar residues" evidence="6">
    <location>
        <begin position="391"/>
        <end position="404"/>
    </location>
</feature>
<dbReference type="Pfam" id="PF20684">
    <property type="entry name" value="Fung_rhodopsin"/>
    <property type="match status" value="1"/>
</dbReference>
<keyword evidence="3 7" id="KW-1133">Transmembrane helix</keyword>
<proteinExistence type="inferred from homology"/>
<evidence type="ECO:0000313" key="10">
    <source>
        <dbReference type="Proteomes" id="UP000801428"/>
    </source>
</evidence>
<dbReference type="Proteomes" id="UP000801428">
    <property type="component" value="Unassembled WGS sequence"/>
</dbReference>
<feature type="region of interest" description="Disordered" evidence="6">
    <location>
        <begin position="379"/>
        <end position="404"/>
    </location>
</feature>
<dbReference type="OrthoDB" id="4329349at2759"/>
<feature type="transmembrane region" description="Helical" evidence="7">
    <location>
        <begin position="176"/>
        <end position="200"/>
    </location>
</feature>
<gene>
    <name evidence="9" type="ORF">E8E13_000226</name>
</gene>
<evidence type="ECO:0000256" key="5">
    <source>
        <dbReference type="ARBA" id="ARBA00038359"/>
    </source>
</evidence>
<keyword evidence="10" id="KW-1185">Reference proteome</keyword>
<feature type="transmembrane region" description="Helical" evidence="7">
    <location>
        <begin position="42"/>
        <end position="65"/>
    </location>
</feature>